<dbReference type="EMBL" id="SIDB01000001">
    <property type="protein sequence ID" value="KAI3439008.1"/>
    <property type="molecule type" value="Genomic_DNA"/>
</dbReference>
<evidence type="ECO:0000256" key="2">
    <source>
        <dbReference type="ARBA" id="ARBA00022692"/>
    </source>
</evidence>
<dbReference type="GO" id="GO:0016020">
    <property type="term" value="C:membrane"/>
    <property type="evidence" value="ECO:0007669"/>
    <property type="project" value="UniProtKB-SubCell"/>
</dbReference>
<dbReference type="SUPFAM" id="SSF144091">
    <property type="entry name" value="Rhomboid-like"/>
    <property type="match status" value="1"/>
</dbReference>
<dbReference type="PANTHER" id="PTHR13377:SF3">
    <property type="entry name" value="TRANSMEMBRANE PROTEIN 115"/>
    <property type="match status" value="1"/>
</dbReference>
<dbReference type="GO" id="GO:0006890">
    <property type="term" value="P:retrograde vesicle-mediated transport, Golgi to endoplasmic reticulum"/>
    <property type="evidence" value="ECO:0007669"/>
    <property type="project" value="InterPro"/>
</dbReference>
<evidence type="ECO:0000256" key="5">
    <source>
        <dbReference type="SAM" id="MobiDB-lite"/>
    </source>
</evidence>
<organism evidence="7 8">
    <name type="scientific">Chlorella vulgaris</name>
    <name type="common">Green alga</name>
    <dbReference type="NCBI Taxonomy" id="3077"/>
    <lineage>
        <taxon>Eukaryota</taxon>
        <taxon>Viridiplantae</taxon>
        <taxon>Chlorophyta</taxon>
        <taxon>core chlorophytes</taxon>
        <taxon>Trebouxiophyceae</taxon>
        <taxon>Chlorellales</taxon>
        <taxon>Chlorellaceae</taxon>
        <taxon>Chlorella clade</taxon>
        <taxon>Chlorella</taxon>
    </lineage>
</organism>
<reference evidence="7" key="2">
    <citation type="submission" date="2020-11" db="EMBL/GenBank/DDBJ databases">
        <authorList>
            <person name="Cecchin M."/>
            <person name="Marcolungo L."/>
            <person name="Rossato M."/>
            <person name="Girolomoni L."/>
            <person name="Cosentino E."/>
            <person name="Cuine S."/>
            <person name="Li-Beisson Y."/>
            <person name="Delledonne M."/>
            <person name="Ballottari M."/>
        </authorList>
    </citation>
    <scope>NUCLEOTIDE SEQUENCE</scope>
    <source>
        <strain evidence="7">211/11P</strain>
        <tissue evidence="7">Whole cell</tissue>
    </source>
</reference>
<evidence type="ECO:0000256" key="3">
    <source>
        <dbReference type="ARBA" id="ARBA00022989"/>
    </source>
</evidence>
<name>A0A9D4U0J2_CHLVU</name>
<feature type="transmembrane region" description="Helical" evidence="6">
    <location>
        <begin position="86"/>
        <end position="108"/>
    </location>
</feature>
<dbReference type="GO" id="GO:0005794">
    <property type="term" value="C:Golgi apparatus"/>
    <property type="evidence" value="ECO:0007669"/>
    <property type="project" value="TreeGrafter"/>
</dbReference>
<dbReference type="OrthoDB" id="73612at2759"/>
<evidence type="ECO:0000256" key="4">
    <source>
        <dbReference type="ARBA" id="ARBA00023136"/>
    </source>
</evidence>
<feature type="transmembrane region" description="Helical" evidence="6">
    <location>
        <begin position="55"/>
        <end position="74"/>
    </location>
</feature>
<dbReference type="PANTHER" id="PTHR13377">
    <property type="entry name" value="PLACENTAL PROTEIN 6"/>
    <property type="match status" value="1"/>
</dbReference>
<evidence type="ECO:0000313" key="8">
    <source>
        <dbReference type="Proteomes" id="UP001055712"/>
    </source>
</evidence>
<feature type="compositionally biased region" description="Low complexity" evidence="5">
    <location>
        <begin position="297"/>
        <end position="337"/>
    </location>
</feature>
<keyword evidence="8" id="KW-1185">Reference proteome</keyword>
<dbReference type="Pfam" id="PF08551">
    <property type="entry name" value="DUF1751"/>
    <property type="match status" value="1"/>
</dbReference>
<protein>
    <submittedName>
        <fullName evidence="7">Uncharacterized protein</fullName>
    </submittedName>
</protein>
<keyword evidence="4 6" id="KW-0472">Membrane</keyword>
<dbReference type="InterPro" id="IPR013861">
    <property type="entry name" value="TMEM115/Pdh1/Rbl19"/>
</dbReference>
<proteinExistence type="predicted"/>
<keyword evidence="3 6" id="KW-1133">Transmembrane helix</keyword>
<dbReference type="AlphaFoldDB" id="A0A9D4U0J2"/>
<comment type="caution">
    <text evidence="7">The sequence shown here is derived from an EMBL/GenBank/DDBJ whole genome shotgun (WGS) entry which is preliminary data.</text>
</comment>
<reference evidence="7" key="1">
    <citation type="journal article" date="2019" name="Plant J.">
        <title>Chlorella vulgaris genome assembly and annotation reveals the molecular basis for metabolic acclimation to high light conditions.</title>
        <authorList>
            <person name="Cecchin M."/>
            <person name="Marcolungo L."/>
            <person name="Rossato M."/>
            <person name="Girolomoni L."/>
            <person name="Cosentino E."/>
            <person name="Cuine S."/>
            <person name="Li-Beisson Y."/>
            <person name="Delledonne M."/>
            <person name="Ballottari M."/>
        </authorList>
    </citation>
    <scope>NUCLEOTIDE SEQUENCE</scope>
    <source>
        <strain evidence="7">211/11P</strain>
    </source>
</reference>
<feature type="region of interest" description="Disordered" evidence="5">
    <location>
        <begin position="290"/>
        <end position="337"/>
    </location>
</feature>
<feature type="transmembrane region" description="Helical" evidence="6">
    <location>
        <begin position="170"/>
        <end position="203"/>
    </location>
</feature>
<sequence>MLRSIPALGASLAAAIVVGGVTAQLSPVLHQTLGLTAARAISRPWTLLTCAFTQPNILCSLASALAVLFLTRIVEPAHGPRELAKYLAAVIVLSSCLTVAVVTILYYASATSKKSPAKADSAGFMLFKPMGGFEAGLAALLVAVKQLLPDNEVAILGGALSFSAKHLPGLYAVAMVAASLLLGGAVRVIPFTLFGTYLSWAYLRFVQSRNGARGDLSEEFRFATFFPGPLQPPVDKLAAACTRVTGLGASTGSTQPQAAWNYAMGGSVLPGTEDSDAARRRERGAKALEERLGFKKAVPAAAPSQPPAAASSTKEAGQPAEAAAADIEAAVAPAADP</sequence>
<comment type="subcellular location">
    <subcellularLocation>
        <location evidence="1">Membrane</location>
        <topology evidence="1">Multi-pass membrane protein</topology>
    </subcellularLocation>
</comment>
<gene>
    <name evidence="7" type="ORF">D9Q98_001420</name>
</gene>
<keyword evidence="2 6" id="KW-0812">Transmembrane</keyword>
<dbReference type="Proteomes" id="UP001055712">
    <property type="component" value="Unassembled WGS sequence"/>
</dbReference>
<dbReference type="InterPro" id="IPR035952">
    <property type="entry name" value="Rhomboid-like_sf"/>
</dbReference>
<evidence type="ECO:0000256" key="1">
    <source>
        <dbReference type="ARBA" id="ARBA00004141"/>
    </source>
</evidence>
<evidence type="ECO:0000256" key="6">
    <source>
        <dbReference type="SAM" id="Phobius"/>
    </source>
</evidence>
<evidence type="ECO:0000313" key="7">
    <source>
        <dbReference type="EMBL" id="KAI3439008.1"/>
    </source>
</evidence>
<dbReference type="SMART" id="SM01160">
    <property type="entry name" value="DUF1751"/>
    <property type="match status" value="1"/>
</dbReference>
<accession>A0A9D4U0J2</accession>